<evidence type="ECO:0000256" key="2">
    <source>
        <dbReference type="ARBA" id="ARBA00023125"/>
    </source>
</evidence>
<evidence type="ECO:0000313" key="5">
    <source>
        <dbReference type="EMBL" id="ADP76973.1"/>
    </source>
</evidence>
<evidence type="ECO:0000256" key="3">
    <source>
        <dbReference type="HAMAP-Rule" id="MF_00026"/>
    </source>
</evidence>
<keyword evidence="6" id="KW-1185">Reference proteome</keyword>
<dbReference type="PANTHER" id="PTHR10840">
    <property type="entry name" value="PROGRAMMED CELL DEATH PROTEIN 5"/>
    <property type="match status" value="1"/>
</dbReference>
<dbReference type="Proteomes" id="UP000002315">
    <property type="component" value="Chromosome"/>
</dbReference>
<evidence type="ECO:0000256" key="4">
    <source>
        <dbReference type="SAM" id="Coils"/>
    </source>
</evidence>
<dbReference type="Gene3D" id="1.10.8.140">
    <property type="entry name" value="PDCD5-like"/>
    <property type="match status" value="1"/>
</dbReference>
<dbReference type="PANTHER" id="PTHR10840:SF0">
    <property type="entry name" value="PROGRAMMED CELL DEATH PROTEIN 5"/>
    <property type="match status" value="1"/>
</dbReference>
<keyword evidence="4" id="KW-0175">Coiled coil</keyword>
<dbReference type="GO" id="GO:0005829">
    <property type="term" value="C:cytosol"/>
    <property type="evidence" value="ECO:0007669"/>
    <property type="project" value="TreeGrafter"/>
</dbReference>
<dbReference type="InterPro" id="IPR002836">
    <property type="entry name" value="PDCD5-like"/>
</dbReference>
<evidence type="ECO:0000313" key="6">
    <source>
        <dbReference type="Proteomes" id="UP000002315"/>
    </source>
</evidence>
<dbReference type="Pfam" id="PF01984">
    <property type="entry name" value="dsDNA_bind"/>
    <property type="match status" value="1"/>
</dbReference>
<dbReference type="AlphaFoldDB" id="E3GXE1"/>
<accession>E3GXE1</accession>
<evidence type="ECO:0000256" key="1">
    <source>
        <dbReference type="ARBA" id="ARBA00010490"/>
    </source>
</evidence>
<dbReference type="GO" id="GO:0003677">
    <property type="term" value="F:DNA binding"/>
    <property type="evidence" value="ECO:0007669"/>
    <property type="project" value="UniProtKB-UniRule"/>
</dbReference>
<feature type="coiled-coil region" evidence="4">
    <location>
        <begin position="10"/>
        <end position="38"/>
    </location>
</feature>
<comment type="similarity">
    <text evidence="1 3">Belongs to the PDCD5 family.</text>
</comment>
<organism evidence="5 6">
    <name type="scientific">Methanothermus fervidus (strain ATCC 43054 / DSM 2088 / JCM 10308 / V24 S)</name>
    <dbReference type="NCBI Taxonomy" id="523846"/>
    <lineage>
        <taxon>Archaea</taxon>
        <taxon>Methanobacteriati</taxon>
        <taxon>Methanobacteriota</taxon>
        <taxon>Methanomada group</taxon>
        <taxon>Methanobacteria</taxon>
        <taxon>Methanobacteriales</taxon>
        <taxon>Methanothermaceae</taxon>
        <taxon>Methanothermus</taxon>
    </lineage>
</organism>
<dbReference type="PIRSF" id="PIRSF015730">
    <property type="entry name" value="TFAR19"/>
    <property type="match status" value="1"/>
</dbReference>
<gene>
    <name evidence="5" type="ordered locus">Mfer_0170</name>
</gene>
<keyword evidence="2 3" id="KW-0238">DNA-binding</keyword>
<dbReference type="EMBL" id="CP002278">
    <property type="protein sequence ID" value="ADP76973.1"/>
    <property type="molecule type" value="Genomic_DNA"/>
</dbReference>
<dbReference type="KEGG" id="mfv:Mfer_0170"/>
<name>E3GXE1_METFV</name>
<protein>
    <recommendedName>
        <fullName evidence="3">DNA-binding protein Mfer_0170</fullName>
    </recommendedName>
</protein>
<dbReference type="HOGENOM" id="CLU_122978_3_0_2"/>
<reference evidence="5 6" key="1">
    <citation type="journal article" date="2010" name="Stand. Genomic Sci.">
        <title>Complete genome sequence of Methanothermus fervidus type strain (V24S).</title>
        <authorList>
            <person name="Anderson I."/>
            <person name="Djao O.D."/>
            <person name="Misra M."/>
            <person name="Chertkov O."/>
            <person name="Nolan M."/>
            <person name="Lucas S."/>
            <person name="Lapidus A."/>
            <person name="Del Rio T.G."/>
            <person name="Tice H."/>
            <person name="Cheng J.F."/>
            <person name="Tapia R."/>
            <person name="Han C."/>
            <person name="Goodwin L."/>
            <person name="Pitluck S."/>
            <person name="Liolios K."/>
            <person name="Ivanova N."/>
            <person name="Mavromatis K."/>
            <person name="Mikhailova N."/>
            <person name="Pati A."/>
            <person name="Brambilla E."/>
            <person name="Chen A."/>
            <person name="Palaniappan K."/>
            <person name="Land M."/>
            <person name="Hauser L."/>
            <person name="Chang Y.J."/>
            <person name="Jeffries C.D."/>
            <person name="Sikorski J."/>
            <person name="Spring S."/>
            <person name="Rohde M."/>
            <person name="Eichinger K."/>
            <person name="Huber H."/>
            <person name="Wirth R."/>
            <person name="Goker M."/>
            <person name="Detter J.C."/>
            <person name="Woyke T."/>
            <person name="Bristow J."/>
            <person name="Eisen J.A."/>
            <person name="Markowitz V."/>
            <person name="Hugenholtz P."/>
            <person name="Klenk H.P."/>
            <person name="Kyrpides N.C."/>
        </authorList>
    </citation>
    <scope>NUCLEOTIDE SEQUENCE [LARGE SCALE GENOMIC DNA]</scope>
    <source>
        <strain evidence="6">ATCC 43054 / DSM 2088 / JCM 10308 / V24 S</strain>
    </source>
</reference>
<dbReference type="InterPro" id="IPR022889">
    <property type="entry name" value="DNA_bind_arc"/>
</dbReference>
<dbReference type="SUPFAM" id="SSF46950">
    <property type="entry name" value="Double-stranded DNA-binding domain"/>
    <property type="match status" value="1"/>
</dbReference>
<sequence>MTDIEEIRRRKLLELQRKAMAEEREQVSEAQKEQIRRQFEIQKRHILRRILTPQARSRLANLRLARPELVEQLELQLIQLASAGQLRSRITDKQLKELLRKISSKRRRIRIKRM</sequence>
<dbReference type="OrthoDB" id="7912at2157"/>
<dbReference type="STRING" id="523846.Mfer_0170"/>
<dbReference type="HAMAP" id="MF_00026">
    <property type="entry name" value="dsDNA_bind"/>
    <property type="match status" value="1"/>
</dbReference>
<proteinExistence type="inferred from homology"/>
<dbReference type="NCBIfam" id="NF003268">
    <property type="entry name" value="PRK04239.1"/>
    <property type="match status" value="1"/>
</dbReference>
<dbReference type="InterPro" id="IPR036883">
    <property type="entry name" value="PDCD5-like_sf"/>
</dbReference>